<evidence type="ECO:0000256" key="1">
    <source>
        <dbReference type="SAM" id="MobiDB-lite"/>
    </source>
</evidence>
<name>A0AAD7EF63_9AGAR</name>
<accession>A0AAD7EF63</accession>
<dbReference type="EMBL" id="JARIHO010000057">
    <property type="protein sequence ID" value="KAJ7318505.1"/>
    <property type="molecule type" value="Genomic_DNA"/>
</dbReference>
<protein>
    <submittedName>
        <fullName evidence="2">Uncharacterized protein</fullName>
    </submittedName>
</protein>
<proteinExistence type="predicted"/>
<organism evidence="2 3">
    <name type="scientific">Mycena albidolilacea</name>
    <dbReference type="NCBI Taxonomy" id="1033008"/>
    <lineage>
        <taxon>Eukaryota</taxon>
        <taxon>Fungi</taxon>
        <taxon>Dikarya</taxon>
        <taxon>Basidiomycota</taxon>
        <taxon>Agaricomycotina</taxon>
        <taxon>Agaricomycetes</taxon>
        <taxon>Agaricomycetidae</taxon>
        <taxon>Agaricales</taxon>
        <taxon>Marasmiineae</taxon>
        <taxon>Mycenaceae</taxon>
        <taxon>Mycena</taxon>
    </lineage>
</organism>
<evidence type="ECO:0000313" key="2">
    <source>
        <dbReference type="EMBL" id="KAJ7318505.1"/>
    </source>
</evidence>
<dbReference type="AlphaFoldDB" id="A0AAD7EF63"/>
<keyword evidence="3" id="KW-1185">Reference proteome</keyword>
<evidence type="ECO:0000313" key="3">
    <source>
        <dbReference type="Proteomes" id="UP001218218"/>
    </source>
</evidence>
<reference evidence="2" key="1">
    <citation type="submission" date="2023-03" db="EMBL/GenBank/DDBJ databases">
        <title>Massive genome expansion in bonnet fungi (Mycena s.s.) driven by repeated elements and novel gene families across ecological guilds.</title>
        <authorList>
            <consortium name="Lawrence Berkeley National Laboratory"/>
            <person name="Harder C.B."/>
            <person name="Miyauchi S."/>
            <person name="Viragh M."/>
            <person name="Kuo A."/>
            <person name="Thoen E."/>
            <person name="Andreopoulos B."/>
            <person name="Lu D."/>
            <person name="Skrede I."/>
            <person name="Drula E."/>
            <person name="Henrissat B."/>
            <person name="Morin E."/>
            <person name="Kohler A."/>
            <person name="Barry K."/>
            <person name="LaButti K."/>
            <person name="Morin E."/>
            <person name="Salamov A."/>
            <person name="Lipzen A."/>
            <person name="Mereny Z."/>
            <person name="Hegedus B."/>
            <person name="Baldrian P."/>
            <person name="Stursova M."/>
            <person name="Weitz H."/>
            <person name="Taylor A."/>
            <person name="Grigoriev I.V."/>
            <person name="Nagy L.G."/>
            <person name="Martin F."/>
            <person name="Kauserud H."/>
        </authorList>
    </citation>
    <scope>NUCLEOTIDE SEQUENCE</scope>
    <source>
        <strain evidence="2">CBHHK002</strain>
    </source>
</reference>
<feature type="region of interest" description="Disordered" evidence="1">
    <location>
        <begin position="72"/>
        <end position="114"/>
    </location>
</feature>
<sequence>MYAHQGNPPLIILHILRQNIAKYAKLSRVAGHVDSQVTCRRGREGGEARWQGGVGHGQRRYAVYGWWASKERRDGTRRKTRGKKEQSGAEMGKKRGGDGKKGEEAKEERAKKGDTREGVSEWIWKAQQHGLVSAPQAEQVVRPRQRLNRGANVEGRVRCGRGACESPREQEQWHRILRLGRWQRCGVGVQAAAYAEGTDNEAVGRAIVLEGDEARDLLGMCRACVLETDLATSALGEREDGSVQLKWREQSYTLRRLRTGSKTEGAQGQMAERWWEKGKTRWDQNRPPLTRHGLASVFQSLGRSELMARITYSLGPGQSDM</sequence>
<gene>
    <name evidence="2" type="ORF">DFH08DRAFT_819784</name>
</gene>
<feature type="compositionally biased region" description="Basic and acidic residues" evidence="1">
    <location>
        <begin position="83"/>
        <end position="114"/>
    </location>
</feature>
<dbReference type="Proteomes" id="UP001218218">
    <property type="component" value="Unassembled WGS sequence"/>
</dbReference>
<comment type="caution">
    <text evidence="2">The sequence shown here is derived from an EMBL/GenBank/DDBJ whole genome shotgun (WGS) entry which is preliminary data.</text>
</comment>